<feature type="transmembrane region" description="Helical" evidence="1">
    <location>
        <begin position="99"/>
        <end position="119"/>
    </location>
</feature>
<evidence type="ECO:0000313" key="2">
    <source>
        <dbReference type="EMBL" id="KAG2588402.1"/>
    </source>
</evidence>
<dbReference type="EMBL" id="CM029046">
    <property type="protein sequence ID" value="KAG2588402.1"/>
    <property type="molecule type" value="Genomic_DNA"/>
</dbReference>
<accession>A0A8T0RPV7</accession>
<organism evidence="2 3">
    <name type="scientific">Panicum virgatum</name>
    <name type="common">Blackwell switchgrass</name>
    <dbReference type="NCBI Taxonomy" id="38727"/>
    <lineage>
        <taxon>Eukaryota</taxon>
        <taxon>Viridiplantae</taxon>
        <taxon>Streptophyta</taxon>
        <taxon>Embryophyta</taxon>
        <taxon>Tracheophyta</taxon>
        <taxon>Spermatophyta</taxon>
        <taxon>Magnoliopsida</taxon>
        <taxon>Liliopsida</taxon>
        <taxon>Poales</taxon>
        <taxon>Poaceae</taxon>
        <taxon>PACMAD clade</taxon>
        <taxon>Panicoideae</taxon>
        <taxon>Panicodae</taxon>
        <taxon>Paniceae</taxon>
        <taxon>Panicinae</taxon>
        <taxon>Panicum</taxon>
        <taxon>Panicum sect. Hiantes</taxon>
    </lineage>
</organism>
<reference evidence="2" key="1">
    <citation type="submission" date="2020-05" db="EMBL/GenBank/DDBJ databases">
        <title>WGS assembly of Panicum virgatum.</title>
        <authorList>
            <person name="Lovell J.T."/>
            <person name="Jenkins J."/>
            <person name="Shu S."/>
            <person name="Juenger T.E."/>
            <person name="Schmutz J."/>
        </authorList>
    </citation>
    <scope>NUCLEOTIDE SEQUENCE</scope>
    <source>
        <strain evidence="2">AP13</strain>
    </source>
</reference>
<proteinExistence type="predicted"/>
<keyword evidence="3" id="KW-1185">Reference proteome</keyword>
<sequence>MWFRCPISPDAMETDNIHRVIEHALNFKLDAPSPSSTRGLLANTFMVRRRRRLMMLSTISLMIPPRTAMADVVWGRFFCKCLNLLLPFPLPHRAQERGCIYICFFLCMYELLLCCMSYSSD</sequence>
<keyword evidence="1" id="KW-0812">Transmembrane</keyword>
<keyword evidence="1" id="KW-1133">Transmembrane helix</keyword>
<keyword evidence="1" id="KW-0472">Membrane</keyword>
<name>A0A8T0RPV7_PANVG</name>
<gene>
    <name evidence="2" type="ORF">PVAP13_5NG333005</name>
</gene>
<dbReference type="Proteomes" id="UP000823388">
    <property type="component" value="Chromosome 5N"/>
</dbReference>
<protein>
    <submittedName>
        <fullName evidence="2">Uncharacterized protein</fullName>
    </submittedName>
</protein>
<comment type="caution">
    <text evidence="2">The sequence shown here is derived from an EMBL/GenBank/DDBJ whole genome shotgun (WGS) entry which is preliminary data.</text>
</comment>
<dbReference type="AlphaFoldDB" id="A0A8T0RPV7"/>
<evidence type="ECO:0000256" key="1">
    <source>
        <dbReference type="SAM" id="Phobius"/>
    </source>
</evidence>
<evidence type="ECO:0000313" key="3">
    <source>
        <dbReference type="Proteomes" id="UP000823388"/>
    </source>
</evidence>